<keyword evidence="3" id="KW-1185">Reference proteome</keyword>
<accession>A0A1Q9LTW6</accession>
<organism evidence="2 3">
    <name type="scientific">Actinokineospora bangkokensis</name>
    <dbReference type="NCBI Taxonomy" id="1193682"/>
    <lineage>
        <taxon>Bacteria</taxon>
        <taxon>Bacillati</taxon>
        <taxon>Actinomycetota</taxon>
        <taxon>Actinomycetes</taxon>
        <taxon>Pseudonocardiales</taxon>
        <taxon>Pseudonocardiaceae</taxon>
        <taxon>Actinokineospora</taxon>
    </lineage>
</organism>
<evidence type="ECO:0000313" key="3">
    <source>
        <dbReference type="Proteomes" id="UP000186040"/>
    </source>
</evidence>
<feature type="transmembrane region" description="Helical" evidence="1">
    <location>
        <begin position="235"/>
        <end position="256"/>
    </location>
</feature>
<dbReference type="AlphaFoldDB" id="A0A1Q9LTW6"/>
<gene>
    <name evidence="2" type="ORF">BJP25_06985</name>
</gene>
<protein>
    <submittedName>
        <fullName evidence="2">Uncharacterized protein</fullName>
    </submittedName>
</protein>
<name>A0A1Q9LTW6_9PSEU</name>
<dbReference type="STRING" id="1193682.BJP25_06985"/>
<dbReference type="OrthoDB" id="3663113at2"/>
<keyword evidence="1" id="KW-0812">Transmembrane</keyword>
<comment type="caution">
    <text evidence="2">The sequence shown here is derived from an EMBL/GenBank/DDBJ whole genome shotgun (WGS) entry which is preliminary data.</text>
</comment>
<keyword evidence="1" id="KW-1133">Transmembrane helix</keyword>
<sequence>MRTLRLGGTASAVGDDLRAALASWGRGDGIAGGVALLGYQPPDHPDPVEAVLLLPRAVVVVVGIDLPDPAMRLEAPLAGQWKTDGWPLVRPDGPVNPAVDALAATSAVSDALDAARAEPLPMGTVVAVGPYVGQVAQPSADLVRGVRILHPEPRSLLAAARELSTHTRTCPATDARRMLSALGVQVDHADLVAEGFGDVVTREVAAASTTFIPKVDLPTGRSEAAAEPRQRSVRWLPIAAVLLLAVLLVTGIAVAISSADDDVRGARAPQPSGTAIPVGGVGFTARGSAEAPDCAAHAYGDVQAYLTTAAGSGCAKLIRARYEASGKNGAKAAVLLSVLRFTNSTTGAELKAVADRPGAGGVRDQLAEGVAWPGTAAPTFTSAAYASGREGNSVKLVQAVWLGKASTPEDPALQDIATKALQLHAGS</sequence>
<evidence type="ECO:0000313" key="2">
    <source>
        <dbReference type="EMBL" id="OLR95476.1"/>
    </source>
</evidence>
<dbReference type="EMBL" id="MKQR01000002">
    <property type="protein sequence ID" value="OLR95476.1"/>
    <property type="molecule type" value="Genomic_DNA"/>
</dbReference>
<reference evidence="2 3" key="1">
    <citation type="submission" date="2016-10" db="EMBL/GenBank/DDBJ databases">
        <title>The Draft Genome Sequence of Actinokineospora bangkokensis 44EHWT reveals the biosynthetic pathway of antifungal compounds Thailandins with unusual extender unit butylmalonyl-CoA.</title>
        <authorList>
            <person name="Greule A."/>
            <person name="Intra B."/>
            <person name="Flemming S."/>
            <person name="Rommel M.G."/>
            <person name="Panbangred W."/>
            <person name="Bechthold A."/>
        </authorList>
    </citation>
    <scope>NUCLEOTIDE SEQUENCE [LARGE SCALE GENOMIC DNA]</scope>
    <source>
        <strain evidence="2 3">44EHW</strain>
    </source>
</reference>
<dbReference type="RefSeq" id="WP_075972917.1">
    <property type="nucleotide sequence ID" value="NZ_MKQR01000002.1"/>
</dbReference>
<keyword evidence="1" id="KW-0472">Membrane</keyword>
<evidence type="ECO:0000256" key="1">
    <source>
        <dbReference type="SAM" id="Phobius"/>
    </source>
</evidence>
<proteinExistence type="predicted"/>
<dbReference type="Proteomes" id="UP000186040">
    <property type="component" value="Unassembled WGS sequence"/>
</dbReference>